<evidence type="ECO:0000313" key="3">
    <source>
        <dbReference type="EMBL" id="OAJ44655.1"/>
    </source>
</evidence>
<feature type="coiled-coil region" evidence="1">
    <location>
        <begin position="252"/>
        <end position="279"/>
    </location>
</feature>
<feature type="region of interest" description="Disordered" evidence="2">
    <location>
        <begin position="72"/>
        <end position="131"/>
    </location>
</feature>
<evidence type="ECO:0000313" key="4">
    <source>
        <dbReference type="Proteomes" id="UP000077115"/>
    </source>
</evidence>
<feature type="compositionally biased region" description="Polar residues" evidence="2">
    <location>
        <begin position="20"/>
        <end position="55"/>
    </location>
</feature>
<evidence type="ECO:0000256" key="2">
    <source>
        <dbReference type="SAM" id="MobiDB-lite"/>
    </source>
</evidence>
<reference evidence="3 4" key="2">
    <citation type="submission" date="2016-05" db="EMBL/GenBank/DDBJ databases">
        <title>Lineage-specific infection strategies underlie the spectrum of fungal disease in amphibians.</title>
        <authorList>
            <person name="Cuomo C.A."/>
            <person name="Farrer R.A."/>
            <person name="James T."/>
            <person name="Longcore J."/>
            <person name="Birren B."/>
        </authorList>
    </citation>
    <scope>NUCLEOTIDE SEQUENCE [LARGE SCALE GENOMIC DNA]</scope>
    <source>
        <strain evidence="3 4">JEL423</strain>
    </source>
</reference>
<feature type="region of interest" description="Disordered" evidence="2">
    <location>
        <begin position="336"/>
        <end position="402"/>
    </location>
</feature>
<dbReference type="VEuPathDB" id="FungiDB:BDEG_27865"/>
<gene>
    <name evidence="3" type="ORF">BDEG_27865</name>
</gene>
<protein>
    <submittedName>
        <fullName evidence="3">Uncharacterized protein</fullName>
    </submittedName>
</protein>
<organism evidence="3 4">
    <name type="scientific">Batrachochytrium dendrobatidis (strain JEL423)</name>
    <dbReference type="NCBI Taxonomy" id="403673"/>
    <lineage>
        <taxon>Eukaryota</taxon>
        <taxon>Fungi</taxon>
        <taxon>Fungi incertae sedis</taxon>
        <taxon>Chytridiomycota</taxon>
        <taxon>Chytridiomycota incertae sedis</taxon>
        <taxon>Chytridiomycetes</taxon>
        <taxon>Rhizophydiales</taxon>
        <taxon>Rhizophydiales incertae sedis</taxon>
        <taxon>Batrachochytrium</taxon>
    </lineage>
</organism>
<reference evidence="3 4" key="1">
    <citation type="submission" date="2006-10" db="EMBL/GenBank/DDBJ databases">
        <title>The Genome Sequence of Batrachochytrium dendrobatidis JEL423.</title>
        <authorList>
            <consortium name="The Broad Institute Genome Sequencing Platform"/>
            <person name="Birren B."/>
            <person name="Lander E."/>
            <person name="Galagan J."/>
            <person name="Cuomo C."/>
            <person name="Devon K."/>
            <person name="Jaffe D."/>
            <person name="Butler J."/>
            <person name="Alvarez P."/>
            <person name="Gnerre S."/>
            <person name="Grabherr M."/>
            <person name="Kleber M."/>
            <person name="Mauceli E."/>
            <person name="Brockman W."/>
            <person name="Young S."/>
            <person name="LaButti K."/>
            <person name="Sykes S."/>
            <person name="DeCaprio D."/>
            <person name="Crawford M."/>
            <person name="Koehrsen M."/>
            <person name="Engels R."/>
            <person name="Montgomery P."/>
            <person name="Pearson M."/>
            <person name="Howarth C."/>
            <person name="Larson L."/>
            <person name="White J."/>
            <person name="O'Leary S."/>
            <person name="Kodira C."/>
            <person name="Zeng Q."/>
            <person name="Yandava C."/>
            <person name="Alvarado L."/>
            <person name="Longcore J."/>
            <person name="James T."/>
        </authorList>
    </citation>
    <scope>NUCLEOTIDE SEQUENCE [LARGE SCALE GENOMIC DNA]</scope>
    <source>
        <strain evidence="3 4">JEL423</strain>
    </source>
</reference>
<feature type="compositionally biased region" description="Low complexity" evidence="2">
    <location>
        <begin position="336"/>
        <end position="363"/>
    </location>
</feature>
<evidence type="ECO:0000256" key="1">
    <source>
        <dbReference type="SAM" id="Coils"/>
    </source>
</evidence>
<proteinExistence type="predicted"/>
<dbReference type="EMBL" id="DS022313">
    <property type="protein sequence ID" value="OAJ44655.1"/>
    <property type="molecule type" value="Genomic_DNA"/>
</dbReference>
<accession>A0A177WYF9</accession>
<feature type="compositionally biased region" description="Polar residues" evidence="2">
    <location>
        <begin position="91"/>
        <end position="106"/>
    </location>
</feature>
<sequence length="402" mass="45480">MVADCLARAQKRRSRYAGDYSSTGTGQQPTETNHVITQSTANSDNLDNSVKQSNGKMVEESLARIKQRKCKYTGDCSSTGTGQQSTETSHDVAQSTVDPNDLDNSVKQSKQSDESPSSSQSKQSDDIFDITTCSDPYPLPESYVSKNEQFILTPRQKLDRIERMMKKIAKAWVCYNLELESFKEMSINADDVKLIQGYLEKDQKREKAKKACDSAKSEELNQEELLKRLSGKNYKLSLKYSNRNDPVYQEKKREIKQKLNEENEKLFSLQQKRLKLDKNLYHAGLLLHIARKELADLLFQNGPSTASLYSRIKFLKSNPSFVEDIYQSFILQLNKQSGSDPSSSSKTSTDQPTQTSSSTQKSSKSSKSHSRFSRLWKISKSKNERKSFSSPPSSEDSDESPV</sequence>
<feature type="compositionally biased region" description="Low complexity" evidence="2">
    <location>
        <begin position="77"/>
        <end position="87"/>
    </location>
</feature>
<name>A0A177WYF9_BATDL</name>
<feature type="compositionally biased region" description="Basic residues" evidence="2">
    <location>
        <begin position="364"/>
        <end position="380"/>
    </location>
</feature>
<dbReference type="AlphaFoldDB" id="A0A177WYF9"/>
<keyword evidence="1" id="KW-0175">Coiled coil</keyword>
<feature type="region of interest" description="Disordered" evidence="2">
    <location>
        <begin position="1"/>
        <end position="60"/>
    </location>
</feature>
<dbReference type="Proteomes" id="UP000077115">
    <property type="component" value="Unassembled WGS sequence"/>
</dbReference>